<dbReference type="PROSITE" id="PS00306">
    <property type="entry name" value="CASEIN_ALPHA_BETA"/>
    <property type="match status" value="1"/>
</dbReference>
<feature type="chain" id="PRO_5043731442" evidence="2">
    <location>
        <begin position="16"/>
        <end position="97"/>
    </location>
</feature>
<evidence type="ECO:0000256" key="1">
    <source>
        <dbReference type="ARBA" id="ARBA00022729"/>
    </source>
</evidence>
<dbReference type="AlphaFoldDB" id="A0AAV7XH15"/>
<comment type="caution">
    <text evidence="3">The sequence shown here is derived from an EMBL/GenBank/DDBJ whole genome shotgun (WGS) entry which is preliminary data.</text>
</comment>
<dbReference type="EMBL" id="JAPTSV010000011">
    <property type="protein sequence ID" value="KAJ1523072.1"/>
    <property type="molecule type" value="Genomic_DNA"/>
</dbReference>
<feature type="signal peptide" evidence="2">
    <location>
        <begin position="1"/>
        <end position="15"/>
    </location>
</feature>
<reference evidence="3" key="1">
    <citation type="submission" date="2022-12" db="EMBL/GenBank/DDBJ databases">
        <title>Chromosome-level genome assembly of the bean flower thrips Megalurothrips usitatus.</title>
        <authorList>
            <person name="Ma L."/>
            <person name="Liu Q."/>
            <person name="Li H."/>
            <person name="Cai W."/>
        </authorList>
    </citation>
    <scope>NUCLEOTIDE SEQUENCE</scope>
    <source>
        <strain evidence="3">Cailab_2022a</strain>
    </source>
</reference>
<evidence type="ECO:0000313" key="3">
    <source>
        <dbReference type="EMBL" id="KAJ1523072.1"/>
    </source>
</evidence>
<protein>
    <submittedName>
        <fullName evidence="3">Uncharacterized protein</fullName>
    </submittedName>
</protein>
<name>A0AAV7XH15_9NEOP</name>
<dbReference type="InterPro" id="IPR031305">
    <property type="entry name" value="Casein_CS"/>
</dbReference>
<accession>A0AAV7XH15</accession>
<evidence type="ECO:0000313" key="4">
    <source>
        <dbReference type="Proteomes" id="UP001075354"/>
    </source>
</evidence>
<keyword evidence="4" id="KW-1185">Reference proteome</keyword>
<proteinExistence type="predicted"/>
<organism evidence="3 4">
    <name type="scientific">Megalurothrips usitatus</name>
    <name type="common">bean blossom thrips</name>
    <dbReference type="NCBI Taxonomy" id="439358"/>
    <lineage>
        <taxon>Eukaryota</taxon>
        <taxon>Metazoa</taxon>
        <taxon>Ecdysozoa</taxon>
        <taxon>Arthropoda</taxon>
        <taxon>Hexapoda</taxon>
        <taxon>Insecta</taxon>
        <taxon>Pterygota</taxon>
        <taxon>Neoptera</taxon>
        <taxon>Paraneoptera</taxon>
        <taxon>Thysanoptera</taxon>
        <taxon>Terebrantia</taxon>
        <taxon>Thripoidea</taxon>
        <taxon>Thripidae</taxon>
        <taxon>Megalurothrips</taxon>
    </lineage>
</organism>
<keyword evidence="1 2" id="KW-0732">Signal</keyword>
<evidence type="ECO:0000256" key="2">
    <source>
        <dbReference type="SAM" id="SignalP"/>
    </source>
</evidence>
<gene>
    <name evidence="3" type="ORF">ONE63_002195</name>
</gene>
<dbReference type="Proteomes" id="UP001075354">
    <property type="component" value="Chromosome 11"/>
</dbReference>
<sequence>MKVLILVCLVAGALAMPGPAPTGWWGSGLGGGLGSGVALGSVSPVGLAPAAVGVSPLGSVGHLGTVGAVGNLGTLGGLGGLGGHGGLGQGAWGPHGW</sequence>